<dbReference type="Gene3D" id="2.60.40.2810">
    <property type="match status" value="1"/>
</dbReference>
<dbReference type="RefSeq" id="WP_119651999.1">
    <property type="nucleotide sequence ID" value="NZ_NSDI01000001.1"/>
</dbReference>
<accession>A0A3A1YKX8</accession>
<dbReference type="EMBL" id="NSDI01000001">
    <property type="protein sequence ID" value="RIY38126.1"/>
    <property type="molecule type" value="Genomic_DNA"/>
</dbReference>
<dbReference type="Pfam" id="PF17963">
    <property type="entry name" value="Big_9"/>
    <property type="match status" value="5"/>
</dbReference>
<comment type="caution">
    <text evidence="2">The sequence shown here is derived from an EMBL/GenBank/DDBJ whole genome shotgun (WGS) entry which is preliminary data.</text>
</comment>
<keyword evidence="1" id="KW-0732">Signal</keyword>
<dbReference type="NCBIfam" id="NF012211">
    <property type="entry name" value="tand_rpt_95"/>
    <property type="match status" value="4"/>
</dbReference>
<feature type="chain" id="PRO_5017308941" evidence="1">
    <location>
        <begin position="21"/>
        <end position="3602"/>
    </location>
</feature>
<name>A0A3A1YKX8_9FLAO</name>
<proteinExistence type="predicted"/>
<organism evidence="2 3">
    <name type="scientific">Capnocytophaga canis</name>
    <dbReference type="NCBI Taxonomy" id="1848903"/>
    <lineage>
        <taxon>Bacteria</taxon>
        <taxon>Pseudomonadati</taxon>
        <taxon>Bacteroidota</taxon>
        <taxon>Flavobacteriia</taxon>
        <taxon>Flavobacteriales</taxon>
        <taxon>Flavobacteriaceae</taxon>
        <taxon>Capnocytophaga</taxon>
    </lineage>
</organism>
<feature type="signal peptide" evidence="1">
    <location>
        <begin position="1"/>
        <end position="20"/>
    </location>
</feature>
<evidence type="ECO:0000256" key="1">
    <source>
        <dbReference type="SAM" id="SignalP"/>
    </source>
</evidence>
<dbReference type="Pfam" id="PF13585">
    <property type="entry name" value="CHU_C"/>
    <property type="match status" value="1"/>
</dbReference>
<reference evidence="2 3" key="1">
    <citation type="submission" date="2017-08" db="EMBL/GenBank/DDBJ databases">
        <title>Capnocytophaga canis 17-158 assembly.</title>
        <authorList>
            <person name="Gulvik C.A."/>
        </authorList>
    </citation>
    <scope>NUCLEOTIDE SEQUENCE [LARGE SCALE GENOMIC DNA]</scope>
    <source>
        <strain evidence="2 3">17-158</strain>
    </source>
</reference>
<gene>
    <name evidence="2" type="ORF">CKY20_00845</name>
</gene>
<dbReference type="Proteomes" id="UP000265497">
    <property type="component" value="Unassembled WGS sequence"/>
</dbReference>
<protein>
    <submittedName>
        <fullName evidence="2">Uncharacterized protein</fullName>
    </submittedName>
</protein>
<sequence length="3602" mass="384142">MKKLILKLFLLLFGLGQGMAQSLGTPVTTSGGQSIAENGFKAGILTVRANFSTSASEALITVTFPQGMHYDGNLTLVSGLPVQEYNISDTRRPVFKITGITGASEATFSIAKKVTPQIMQSLNSGLKDEITMSVDGNAVAPAHTDPYILKYPVLAIEGESTTALPTHENASGTSSQKFRIKNTGDGIVKDIYFAVQYPAGITGNSISYEGMDLSPVATFTPAGTSISLQLYKVNVPTGVARNGSILVTENYTVTGCAANRQNKYFAMWGSSQNQNDFYQTISNSRTINVESGTPNITIMNNGNETYFTWIDGLGGNEVGQYNVTFLNNGSGNATAYDVLFKYREYSWIAFDKHQISDLRIVATDGTEIGIPIPTTPLPSKNEANNPAFRTREIPLRDISELNVASLAGKNIGLSDIDGDGYADDWPKNAKVTLRFKLKKVAPVNCLLKHESGQFSINPIALFDYKDACAQSISSPEITMTAAMSRTMFGILDSSKLPDVLSLNQPRSAYLIFGNHSYSSAEREQGKSWGYTPVGYTYQVKLPPNLSMKNVRLVKKPHYSYDDTNSTDSAIKVDLPDVAAGTTFSHTFTSTTWEKGYIAFDLELVSCTGVNSGEIEYTIYHIDSYGKSHQYAMEFVCSKKQIAYDCPDTGCNNAPRMVSTKTERAENSYGWKDWTMNERMQRSDYTNELELSRALYLDDIEVTAEGEAQGNFNDLYYHWEVKKGTRLVPKSLKFTIMRGGVEIVNQTLQANSTFPIKSTENWSGENTGFLWNLTPYLPSDKMRNGDQFKVVATYQVTSGAGSKNTAYDVQSSNESYFYTHATDKKYCGMKQIPTFYVAGTYELLGTNTYNIKGCVETAIGANQVYMARRSNTAGTYFSQEFRPGRLIKDIKLTYPSSYKVVKIEYEFRQKDAHVVSGYKDITSYFSSIDDGTNKVYTFTNPTDRNNPQHLHAGEISVENDYNATLKVTLQASCGSKTDNTEKAKAEINYYDYYYHYAANGGEKVENKKLEGILRYSEKPGVALTSVTPLTLRVNTKQQEVEVELNNSSLTDAPYTWLSIPDIQGVKVLELIDSNTNIPVLRQTGISGESMFFLSQAGLAKGAKKKYKIRFEMTNCADTSFDVYAGWNCSEYPIRGYQHTCNENKVTYTLNVVQSVIQITPENTNPGVGGNSNTIAMCSKTPYKYIINSAGEGNIEKPKVVIVKEAGLLISDFVVTYPYGSSNNYTLTPSVNGNLITYDLSGVVAAGNILPGSIAEGTENNRRVGVAFNVQPDCDFVSGSSFDVDMTGFNICGNEVEGDKNTVITAGITGVVSNQYKVDNVLKKLSGNANYCVGLALSPPSFAKFEGKHVITREPGATSFVATQSGGEVIVRIPKGFEYVPDTFVATGKNVGATFSDPVLATIPITSVGDGETELHIAIPAGMQDTNFFTYTIEVRQKANFVIENCAVTQKLKYYTVDKVSGIPCGTMNCPSITVETSRQRGEVVIPMDRAELRIKDIQFTSSVESNKERVNITYKIENTSSVAYTGNLVVTLFDDVDNNGNVTDAEKVQDFTLTNLSVPANTTSVQQTLQILLPQDKLCRLHLAIRSSSNPCLCNEDLEKIIEAPTKITGLVSDFQVCEGVGQQIVYNVEAPDYEDYKWEAVTPGALAYLSSGVVKNPIFTYSESSLSAPLTVTYTLTVRRTNGCEATQTVTVTVKPSPAFTVATPQNFCDAATVLDLKKRINATAFNTIKVYSGNMLLNDATPLTHATTYQATQTQAGQCESAKANVLVNIYATPSVPVVQVANAQCGINGTTATITNYDSNFTYTLTPNDATLSGNTITGMVLGTSYTLEVRNGTCTVASTPFQAKAALAVPTPPVVTNQVFCASTDTVTFVATPTAGHTLRWYDTATSSTQLAATPTVSRNVTANTVTTKYVSQVNAEGCESGRVAVTITIDDTQAPVIDNLADLMISCEAPNIDTQVSGWLSSVNVTDACGVVATITNNYSAVKPMDLCNVTGNTITVTITATDTFGNISTKTAFVRLVTIDAVDDDFGVQTVGTTTKTVFENDKLNGVVPTSATVSVTSANLPIGVTLNSDGTLTIGNTASSGTHTFTYTICDKANTGICDTATATVTIKNIDAVDDDFGVQTVGTTTKTVFENDKLNGVVPTSATVSVTSTNLPIGVTLNSDGTLTIGKTASSGTHTFTYTICDKANTGICDTATATITIKNIDAVDDDFGIQTVGTTTKTVFENDRLNGNIPTSGTVSVTPNNLPIGVTLNSDGTLTIGNTALSGTHTFTYTICDKANTSICDTATATVTIKKVVATDDSYLITDTTVTQTVGNVLDNDKVGTQTATTTLVTIGNIQNPTGSNVPALDTNGNITIPQGTLPNIYTITYEICLSGGSTDCDTAEVQVVVGTPTLTVANDTYTATTIATPRVVGNVLSNDAINGHTPVLPSFVNIGVKQPATPIGAGVTPTLSTITGDVEVPANTPAGVYTIVYELCPKGIATGSASCKTATVTVTVTAPTIVALPNTYTATTTDTTQTVGNVFDNDSLGGVSVSTSTVILTPGVFTHSNITMGADGNITISPNTPSGTYTGTYTICDRVNASNCTSTTVTIVVTAVTIPTVVTATDDVITVTTTQSGTVVNVLDNDRLGTKTPTTSDVTITVTSTPTGTIVPNLDPVTGNVTVPSGTPTGTYTIGYRICTKSGTITCATATVVITVTEVVTPTNTTVAKDDFRTTYVNTQVSGSVAANDLDPEGDTQVWTTQTNTVGGHSFVLNSDGTYTFTPSTGFVGTVSYTYEVCDDGTPQACATATVYISVKQVATPTANTDTFTVTTSTNTQTVGNVLDNDKLGTKTPTTSDVTITVTSTPTGTIVPNLDPSTGNVTVPSGTPTGTYVIGYEICTKSGTITCDTATVTIVVTAVTTPTVITATDDPVTVTTTQSGTVVNVLDNDKIGTNTPTTSDVTITVTKTPTGTIVPILDPSTGNVTVPLGTPTGTYTIGYKICTKVGTVTCSTATVTITVTEVVTPTNTTVAKDDINNTYVNTQVSGSVGTNDLDPEGDTQVWTVQTNTVGGHSFVLNADGTYTFTPSTDFVGTVSYTYEVCDNGTPQACATATISIQVLPKGINSLVANDDTAVTKVNTGVLISVLSNDFDPEGDTFSVTRHTNPSHGTVALNADGTFTYTPTTDFVGEDEFTYIICDGNVTSTCTTARVHVSVVSTTTNITVANDDAYNTDVNVAVVGNVLNNDTDPEGDTVTTTVVTTPSNGTLSLSTDGTFTYTPTTNFVGTDSFTYRVCDSGTPQACDEATVYITVKGVVATPTANTDTFTATTSTNTQTVGNVLDNDRLGTKTPTTSDVTITVTSTPTGTIVPNLDPSTGNVTVPSGTPTGTYVIGYEICTKSVTITCDTATVTIVVTEVTTPTTPVVAKDDVEQTVVDTPVTVKVVSNDEHVPTQGTLTIVTQPKNGTVVINDNGTTNDPSDDEVVYTPNRGYAGVDSFEYELCDTMGNCSIAKVTITVLNDVIPHNGISVNGDGLNDYFHIQGIERYPNNTVRIYNRWGVKVFETKGYDNVNRVFRAISNGRVTIEAAEKLPQGTYYYIIEYTDNNNKKHTKGSWLYIKK</sequence>
<dbReference type="Gene3D" id="2.60.40.3440">
    <property type="match status" value="2"/>
</dbReference>
<evidence type="ECO:0000313" key="3">
    <source>
        <dbReference type="Proteomes" id="UP000265497"/>
    </source>
</evidence>
<evidence type="ECO:0000313" key="2">
    <source>
        <dbReference type="EMBL" id="RIY38126.1"/>
    </source>
</evidence>